<dbReference type="Pfam" id="PF00271">
    <property type="entry name" value="Helicase_C"/>
    <property type="match status" value="1"/>
</dbReference>
<dbReference type="InterPro" id="IPR044742">
    <property type="entry name" value="DEAD/DEAH_RhlB"/>
</dbReference>
<dbReference type="RefSeq" id="WP_115363110.1">
    <property type="nucleotide sequence ID" value="NZ_QDKL01000003.1"/>
</dbReference>
<protein>
    <submittedName>
        <fullName evidence="9">DEAD/DEAH box helicase</fullName>
    </submittedName>
</protein>
<dbReference type="InterPro" id="IPR011545">
    <property type="entry name" value="DEAD/DEAH_box_helicase_dom"/>
</dbReference>
<comment type="caution">
    <text evidence="9">The sequence shown here is derived from an EMBL/GenBank/DDBJ whole genome shotgun (WGS) entry which is preliminary data.</text>
</comment>
<evidence type="ECO:0000256" key="6">
    <source>
        <dbReference type="SAM" id="MobiDB-lite"/>
    </source>
</evidence>
<evidence type="ECO:0000256" key="2">
    <source>
        <dbReference type="ARBA" id="ARBA00022801"/>
    </source>
</evidence>
<evidence type="ECO:0000259" key="7">
    <source>
        <dbReference type="PROSITE" id="PS51192"/>
    </source>
</evidence>
<organism evidence="9 10">
    <name type="scientific">Halobacteriovorax vibrionivorans</name>
    <dbReference type="NCBI Taxonomy" id="2152716"/>
    <lineage>
        <taxon>Bacteria</taxon>
        <taxon>Pseudomonadati</taxon>
        <taxon>Bdellovibrionota</taxon>
        <taxon>Bacteriovoracia</taxon>
        <taxon>Bacteriovoracales</taxon>
        <taxon>Halobacteriovoraceae</taxon>
        <taxon>Halobacteriovorax</taxon>
    </lineage>
</organism>
<evidence type="ECO:0000313" key="9">
    <source>
        <dbReference type="EMBL" id="RZF20871.1"/>
    </source>
</evidence>
<gene>
    <name evidence="9" type="ORF">DAY19_12875</name>
</gene>
<evidence type="ECO:0000256" key="5">
    <source>
        <dbReference type="ARBA" id="ARBA00038437"/>
    </source>
</evidence>
<name>A0ABY0ID37_9BACT</name>
<accession>A0ABY0ID37</accession>
<dbReference type="Gene3D" id="3.40.50.300">
    <property type="entry name" value="P-loop containing nucleotide triphosphate hydrolases"/>
    <property type="match status" value="2"/>
</dbReference>
<keyword evidence="2" id="KW-0378">Hydrolase</keyword>
<dbReference type="CDD" id="cd00268">
    <property type="entry name" value="DEADc"/>
    <property type="match status" value="1"/>
</dbReference>
<dbReference type="PANTHER" id="PTHR47959:SF13">
    <property type="entry name" value="ATP-DEPENDENT RNA HELICASE RHLE"/>
    <property type="match status" value="1"/>
</dbReference>
<dbReference type="InterPro" id="IPR014001">
    <property type="entry name" value="Helicase_ATP-bd"/>
</dbReference>
<proteinExistence type="inferred from homology"/>
<evidence type="ECO:0000256" key="4">
    <source>
        <dbReference type="ARBA" id="ARBA00022840"/>
    </source>
</evidence>
<evidence type="ECO:0000259" key="8">
    <source>
        <dbReference type="PROSITE" id="PS51194"/>
    </source>
</evidence>
<dbReference type="InterPro" id="IPR001650">
    <property type="entry name" value="Helicase_C-like"/>
</dbReference>
<dbReference type="PROSITE" id="PS51192">
    <property type="entry name" value="HELICASE_ATP_BIND_1"/>
    <property type="match status" value="1"/>
</dbReference>
<evidence type="ECO:0000313" key="10">
    <source>
        <dbReference type="Proteomes" id="UP000443582"/>
    </source>
</evidence>
<feature type="region of interest" description="Disordered" evidence="6">
    <location>
        <begin position="394"/>
        <end position="435"/>
    </location>
</feature>
<dbReference type="SMART" id="SM00490">
    <property type="entry name" value="HELICc"/>
    <property type="match status" value="1"/>
</dbReference>
<keyword evidence="10" id="KW-1185">Reference proteome</keyword>
<dbReference type="SMART" id="SM00487">
    <property type="entry name" value="DEXDc"/>
    <property type="match status" value="1"/>
</dbReference>
<feature type="domain" description="Helicase C-terminal" evidence="8">
    <location>
        <begin position="246"/>
        <end position="393"/>
    </location>
</feature>
<dbReference type="InterPro" id="IPR027417">
    <property type="entry name" value="P-loop_NTPase"/>
</dbReference>
<feature type="domain" description="Helicase ATP-binding" evidence="7">
    <location>
        <begin position="37"/>
        <end position="217"/>
    </location>
</feature>
<comment type="similarity">
    <text evidence="5">Belongs to the DEAD box helicase family.</text>
</comment>
<reference evidence="10" key="1">
    <citation type="journal article" date="2019" name="Int. J. Syst. Evol. Microbiol.">
        <title>Halobacteriovorax valvorus sp. nov., a novel prokaryotic predator isolated from coastal seawater of China.</title>
        <authorList>
            <person name="Chen M.-X."/>
        </authorList>
    </citation>
    <scope>NUCLEOTIDE SEQUENCE [LARGE SCALE GENOMIC DNA]</scope>
    <source>
        <strain evidence="10">BL9</strain>
    </source>
</reference>
<evidence type="ECO:0000256" key="3">
    <source>
        <dbReference type="ARBA" id="ARBA00022806"/>
    </source>
</evidence>
<keyword evidence="1" id="KW-0547">Nucleotide-binding</keyword>
<dbReference type="InterPro" id="IPR050079">
    <property type="entry name" value="DEAD_box_RNA_helicase"/>
</dbReference>
<dbReference type="CDD" id="cd18787">
    <property type="entry name" value="SF2_C_DEAD"/>
    <property type="match status" value="1"/>
</dbReference>
<keyword evidence="3 9" id="KW-0347">Helicase</keyword>
<feature type="compositionally biased region" description="Basic residues" evidence="6">
    <location>
        <begin position="400"/>
        <end position="414"/>
    </location>
</feature>
<evidence type="ECO:0000256" key="1">
    <source>
        <dbReference type="ARBA" id="ARBA00022741"/>
    </source>
</evidence>
<keyword evidence="4" id="KW-0067">ATP-binding</keyword>
<dbReference type="EMBL" id="QDKL01000003">
    <property type="protein sequence ID" value="RZF20871.1"/>
    <property type="molecule type" value="Genomic_DNA"/>
</dbReference>
<sequence>MAKDSQNFIDLINMDLFAGFLKENKLAAPTDVQVQSIPVFLDGKNIQIQAKTGSGKTLSYLLPLFQMLKESEANLSKNDQKPGSPRAIILLPIKELAIQVADECKKISHHAKLRVRLALGGEKGKKVSSLKSQNFDILVGGPGRIKSMIEKKEIRLDNLEFLVIDEADQLLDMGFMRELKSIRRHLTNDYQAALVSATMADDFDLLKADFFSGMEFETISLTDAHGLSQTIETYNIALEYTEKNAMLDVFMKNEAKGNGIIFVNQKEKAVEVYNYMKEKKLAKKLFLSHGDISARERSDNFKNFKSTGGVLITTDMAARGIDIKTLQWVLNYDLPFEAVYYIHRSGRVGRAGRSGRVYNFVTKKDQKLIGQINDAIKNQDTLKIDPIFLKSTMGKANKGASKKKAPARRGRMPKKPVVSGRNTPNKSKKSRGRRG</sequence>
<dbReference type="PROSITE" id="PS51194">
    <property type="entry name" value="HELICASE_CTER"/>
    <property type="match status" value="1"/>
</dbReference>
<dbReference type="SUPFAM" id="SSF52540">
    <property type="entry name" value="P-loop containing nucleoside triphosphate hydrolases"/>
    <property type="match status" value="1"/>
</dbReference>
<feature type="compositionally biased region" description="Basic residues" evidence="6">
    <location>
        <begin position="426"/>
        <end position="435"/>
    </location>
</feature>
<dbReference type="GO" id="GO:0004386">
    <property type="term" value="F:helicase activity"/>
    <property type="evidence" value="ECO:0007669"/>
    <property type="project" value="UniProtKB-KW"/>
</dbReference>
<dbReference type="PANTHER" id="PTHR47959">
    <property type="entry name" value="ATP-DEPENDENT RNA HELICASE RHLE-RELATED"/>
    <property type="match status" value="1"/>
</dbReference>
<dbReference type="Proteomes" id="UP000443582">
    <property type="component" value="Unassembled WGS sequence"/>
</dbReference>
<dbReference type="Pfam" id="PF00270">
    <property type="entry name" value="DEAD"/>
    <property type="match status" value="1"/>
</dbReference>